<keyword evidence="2" id="KW-0812">Transmembrane</keyword>
<evidence type="ECO:0000256" key="1">
    <source>
        <dbReference type="SAM" id="MobiDB-lite"/>
    </source>
</evidence>
<reference evidence="3 4" key="1">
    <citation type="journal article" date="2016" name="Mol. Biol. Evol.">
        <title>Comparative Genomics of Early-Diverging Mushroom-Forming Fungi Provides Insights into the Origins of Lignocellulose Decay Capabilities.</title>
        <authorList>
            <person name="Nagy L.G."/>
            <person name="Riley R."/>
            <person name="Tritt A."/>
            <person name="Adam C."/>
            <person name="Daum C."/>
            <person name="Floudas D."/>
            <person name="Sun H."/>
            <person name="Yadav J.S."/>
            <person name="Pangilinan J."/>
            <person name="Larsson K.H."/>
            <person name="Matsuura K."/>
            <person name="Barry K."/>
            <person name="Labutti K."/>
            <person name="Kuo R."/>
            <person name="Ohm R.A."/>
            <person name="Bhattacharya S.S."/>
            <person name="Shirouzu T."/>
            <person name="Yoshinaga Y."/>
            <person name="Martin F.M."/>
            <person name="Grigoriev I.V."/>
            <person name="Hibbett D.S."/>
        </authorList>
    </citation>
    <scope>NUCLEOTIDE SEQUENCE [LARGE SCALE GENOMIC DNA]</scope>
    <source>
        <strain evidence="3 4">HHB12029</strain>
    </source>
</reference>
<proteinExistence type="predicted"/>
<organism evidence="3 4">
    <name type="scientific">Exidia glandulosa HHB12029</name>
    <dbReference type="NCBI Taxonomy" id="1314781"/>
    <lineage>
        <taxon>Eukaryota</taxon>
        <taxon>Fungi</taxon>
        <taxon>Dikarya</taxon>
        <taxon>Basidiomycota</taxon>
        <taxon>Agaricomycotina</taxon>
        <taxon>Agaricomycetes</taxon>
        <taxon>Auriculariales</taxon>
        <taxon>Exidiaceae</taxon>
        <taxon>Exidia</taxon>
    </lineage>
</organism>
<feature type="transmembrane region" description="Helical" evidence="2">
    <location>
        <begin position="49"/>
        <end position="66"/>
    </location>
</feature>
<keyword evidence="2" id="KW-1133">Transmembrane helix</keyword>
<keyword evidence="4" id="KW-1185">Reference proteome</keyword>
<name>A0A165BWM9_EXIGL</name>
<protein>
    <submittedName>
        <fullName evidence="3">Uncharacterized protein</fullName>
    </submittedName>
</protein>
<dbReference type="Proteomes" id="UP000077266">
    <property type="component" value="Unassembled WGS sequence"/>
</dbReference>
<dbReference type="EMBL" id="KV426396">
    <property type="protein sequence ID" value="KZV81378.1"/>
    <property type="molecule type" value="Genomic_DNA"/>
</dbReference>
<evidence type="ECO:0000313" key="4">
    <source>
        <dbReference type="Proteomes" id="UP000077266"/>
    </source>
</evidence>
<accession>A0A165BWM9</accession>
<dbReference type="AlphaFoldDB" id="A0A165BWM9"/>
<keyword evidence="2" id="KW-0472">Membrane</keyword>
<feature type="region of interest" description="Disordered" evidence="1">
    <location>
        <begin position="1"/>
        <end position="22"/>
    </location>
</feature>
<gene>
    <name evidence="3" type="ORF">EXIGLDRAFT_779781</name>
</gene>
<feature type="compositionally biased region" description="Basic and acidic residues" evidence="1">
    <location>
        <begin position="1"/>
        <end position="12"/>
    </location>
</feature>
<evidence type="ECO:0000313" key="3">
    <source>
        <dbReference type="EMBL" id="KZV81378.1"/>
    </source>
</evidence>
<dbReference type="InParanoid" id="A0A165BWM9"/>
<evidence type="ECO:0000256" key="2">
    <source>
        <dbReference type="SAM" id="Phobius"/>
    </source>
</evidence>
<sequence>MRPRPTSDEHAHRSSANLGQQHRHTITVLGAGHCKAPLRLLRDQVDECVFLACSIHFFFVIGPILFRRTRPSRLRASPALPDVRSGTTHTVAYTHSTASSAIWTSRTDSHCCMSNMSYARVSSARTNTHPSRALIHGHGSEGNFWPFMAKCDEVRRCAEQKTVVFTRARAAGPRLACSMYLDALRLRNRQSVLDAATDAVAGNVAQPGMPRRTPICMP</sequence>